<protein>
    <recommendedName>
        <fullName evidence="5">Transposase MuDR plant domain-containing protein</fullName>
    </recommendedName>
</protein>
<evidence type="ECO:0000259" key="2">
    <source>
        <dbReference type="Pfam" id="PF10551"/>
    </source>
</evidence>
<evidence type="ECO:0008006" key="5">
    <source>
        <dbReference type="Google" id="ProtNLM"/>
    </source>
</evidence>
<evidence type="ECO:0000259" key="1">
    <source>
        <dbReference type="Pfam" id="PF03108"/>
    </source>
</evidence>
<accession>A0AAD8I0N0</accession>
<sequence>MASGSGSKSDSELAWIYIDGNIRQTQLDGYAYDKPVSKQIRLDAIMNFDNLCDVLFSKLKIEKSRYDFKLLYRCKNPDDMKFGIVPIEEDDDVELMFGVVISNGVPFIVEIYLEKNSKCVMNESGSRVAEMSSHRYSEGKTSSGRCFGGETSSSTCFGGGNSSSSSRHLDGNEVVESGMPIAKSITMASFDDSVLRTRNDVLNPMELREGMVFGSKEELIHIVKQVHICNHQEIVMTRSDHLNWHVACEFKSDGCKWKLKARKPSAHGNFQIMEILGPYTCMSTTITKDHPNLTSSDIVESIKAHIVDDPTIKEKVLMATTKNVFDYQPGRKKIRNAKKLAMDEVHGSWEGSYEDLPHLMEVLQSFNVGTNVDWFFKEDELGERGSLEIDGTRIYGPYTGVLLSARTVDGFSHILPLAFAIVEAENLSSWDWFMKRLKRFVAGRRHKICVISDRHIGIMASYEGRMKRFGMMTTNHAESWNSAILDARKLLVTSLVRELFLKTVEYFDKRRVKIASQTVKGQIFTKHVNKILSRAITRASGHHVKLFDQETWLFQVVTRKVG</sequence>
<dbReference type="Pfam" id="PF03108">
    <property type="entry name" value="DBD_Tnp_Mut"/>
    <property type="match status" value="1"/>
</dbReference>
<comment type="caution">
    <text evidence="3">The sequence shown here is derived from an EMBL/GenBank/DDBJ whole genome shotgun (WGS) entry which is preliminary data.</text>
</comment>
<reference evidence="3" key="2">
    <citation type="submission" date="2023-05" db="EMBL/GenBank/DDBJ databases">
        <authorList>
            <person name="Schelkunov M.I."/>
        </authorList>
    </citation>
    <scope>NUCLEOTIDE SEQUENCE</scope>
    <source>
        <strain evidence="3">Hsosn_3</strain>
        <tissue evidence="3">Leaf</tissue>
    </source>
</reference>
<dbReference type="PANTHER" id="PTHR31973">
    <property type="entry name" value="POLYPROTEIN, PUTATIVE-RELATED"/>
    <property type="match status" value="1"/>
</dbReference>
<evidence type="ECO:0000313" key="4">
    <source>
        <dbReference type="Proteomes" id="UP001237642"/>
    </source>
</evidence>
<feature type="domain" description="MULE transposase" evidence="2">
    <location>
        <begin position="387"/>
        <end position="460"/>
    </location>
</feature>
<feature type="domain" description="Transposase MuDR plant" evidence="1">
    <location>
        <begin position="206"/>
        <end position="272"/>
    </location>
</feature>
<name>A0AAD8I0N0_9APIA</name>
<evidence type="ECO:0000313" key="3">
    <source>
        <dbReference type="EMBL" id="KAK1376304.1"/>
    </source>
</evidence>
<reference evidence="3" key="1">
    <citation type="submission" date="2023-02" db="EMBL/GenBank/DDBJ databases">
        <title>Genome of toxic invasive species Heracleum sosnowskyi carries increased number of genes despite the absence of recent whole-genome duplications.</title>
        <authorList>
            <person name="Schelkunov M."/>
            <person name="Shtratnikova V."/>
            <person name="Makarenko M."/>
            <person name="Klepikova A."/>
            <person name="Omelchenko D."/>
            <person name="Novikova G."/>
            <person name="Obukhova E."/>
            <person name="Bogdanov V."/>
            <person name="Penin A."/>
            <person name="Logacheva M."/>
        </authorList>
    </citation>
    <scope>NUCLEOTIDE SEQUENCE</scope>
    <source>
        <strain evidence="3">Hsosn_3</strain>
        <tissue evidence="3">Leaf</tissue>
    </source>
</reference>
<dbReference type="Pfam" id="PF10551">
    <property type="entry name" value="MULE"/>
    <property type="match status" value="1"/>
</dbReference>
<dbReference type="AlphaFoldDB" id="A0AAD8I0N0"/>
<organism evidence="3 4">
    <name type="scientific">Heracleum sosnowskyi</name>
    <dbReference type="NCBI Taxonomy" id="360622"/>
    <lineage>
        <taxon>Eukaryota</taxon>
        <taxon>Viridiplantae</taxon>
        <taxon>Streptophyta</taxon>
        <taxon>Embryophyta</taxon>
        <taxon>Tracheophyta</taxon>
        <taxon>Spermatophyta</taxon>
        <taxon>Magnoliopsida</taxon>
        <taxon>eudicotyledons</taxon>
        <taxon>Gunneridae</taxon>
        <taxon>Pentapetalae</taxon>
        <taxon>asterids</taxon>
        <taxon>campanulids</taxon>
        <taxon>Apiales</taxon>
        <taxon>Apiaceae</taxon>
        <taxon>Apioideae</taxon>
        <taxon>apioid superclade</taxon>
        <taxon>Tordylieae</taxon>
        <taxon>Tordyliinae</taxon>
        <taxon>Heracleum</taxon>
    </lineage>
</organism>
<dbReference type="EMBL" id="JAUIZM010000007">
    <property type="protein sequence ID" value="KAK1376304.1"/>
    <property type="molecule type" value="Genomic_DNA"/>
</dbReference>
<proteinExistence type="predicted"/>
<dbReference type="Proteomes" id="UP001237642">
    <property type="component" value="Unassembled WGS sequence"/>
</dbReference>
<gene>
    <name evidence="3" type="ORF">POM88_032497</name>
</gene>
<dbReference type="PANTHER" id="PTHR31973:SF195">
    <property type="entry name" value="MUDR FAMILY TRANSPOSASE"/>
    <property type="match status" value="1"/>
</dbReference>
<dbReference type="InterPro" id="IPR004332">
    <property type="entry name" value="Transposase_MuDR"/>
</dbReference>
<keyword evidence="4" id="KW-1185">Reference proteome</keyword>
<dbReference type="InterPro" id="IPR018289">
    <property type="entry name" value="MULE_transposase_dom"/>
</dbReference>